<evidence type="ECO:0000313" key="2">
    <source>
        <dbReference type="EMBL" id="PKI34621.1"/>
    </source>
</evidence>
<dbReference type="AlphaFoldDB" id="A0A2I0HSD6"/>
<proteinExistence type="predicted"/>
<feature type="region of interest" description="Disordered" evidence="1">
    <location>
        <begin position="96"/>
        <end position="127"/>
    </location>
</feature>
<dbReference type="EMBL" id="PGOL01005811">
    <property type="protein sequence ID" value="PKI34621.1"/>
    <property type="molecule type" value="Genomic_DNA"/>
</dbReference>
<feature type="region of interest" description="Disordered" evidence="1">
    <location>
        <begin position="1"/>
        <end position="32"/>
    </location>
</feature>
<evidence type="ECO:0000313" key="3">
    <source>
        <dbReference type="Proteomes" id="UP000233551"/>
    </source>
</evidence>
<gene>
    <name evidence="2" type="ORF">CRG98_045015</name>
</gene>
<feature type="region of interest" description="Disordered" evidence="1">
    <location>
        <begin position="53"/>
        <end position="72"/>
    </location>
</feature>
<name>A0A2I0HSD6_PUNGR</name>
<sequence length="191" mass="21590">MEWESPAKLPQQATTKPTRARPQADSSYALTLSRNSRSTPVLPYLHTHTLSFPRTPSVLSPQLPLSHATSPRPWRPLQPHLEVRFLTSSSRFQLSPATFGESKAPSSIRRNSQDHSRQPNTSSGHFSIYRVCPDPTKCPTRSTDPTPLSPRNYINPDLVAFIGLHLDDQPYTFRSVSIKSWAIFQYFPLSH</sequence>
<dbReference type="Proteomes" id="UP000233551">
    <property type="component" value="Unassembled WGS sequence"/>
</dbReference>
<comment type="caution">
    <text evidence="2">The sequence shown here is derived from an EMBL/GenBank/DDBJ whole genome shotgun (WGS) entry which is preliminary data.</text>
</comment>
<keyword evidence="3" id="KW-1185">Reference proteome</keyword>
<organism evidence="2 3">
    <name type="scientific">Punica granatum</name>
    <name type="common">Pomegranate</name>
    <dbReference type="NCBI Taxonomy" id="22663"/>
    <lineage>
        <taxon>Eukaryota</taxon>
        <taxon>Viridiplantae</taxon>
        <taxon>Streptophyta</taxon>
        <taxon>Embryophyta</taxon>
        <taxon>Tracheophyta</taxon>
        <taxon>Spermatophyta</taxon>
        <taxon>Magnoliopsida</taxon>
        <taxon>eudicotyledons</taxon>
        <taxon>Gunneridae</taxon>
        <taxon>Pentapetalae</taxon>
        <taxon>rosids</taxon>
        <taxon>malvids</taxon>
        <taxon>Myrtales</taxon>
        <taxon>Lythraceae</taxon>
        <taxon>Punica</taxon>
    </lineage>
</organism>
<evidence type="ECO:0000256" key="1">
    <source>
        <dbReference type="SAM" id="MobiDB-lite"/>
    </source>
</evidence>
<accession>A0A2I0HSD6</accession>
<reference evidence="2 3" key="1">
    <citation type="submission" date="2017-11" db="EMBL/GenBank/DDBJ databases">
        <title>De-novo sequencing of pomegranate (Punica granatum L.) genome.</title>
        <authorList>
            <person name="Akparov Z."/>
            <person name="Amiraslanov A."/>
            <person name="Hajiyeva S."/>
            <person name="Abbasov M."/>
            <person name="Kaur K."/>
            <person name="Hamwieh A."/>
            <person name="Solovyev V."/>
            <person name="Salamov A."/>
            <person name="Braich B."/>
            <person name="Kosarev P."/>
            <person name="Mahmoud A."/>
            <person name="Hajiyev E."/>
            <person name="Babayeva S."/>
            <person name="Izzatullayeva V."/>
            <person name="Mammadov A."/>
            <person name="Mammadov A."/>
            <person name="Sharifova S."/>
            <person name="Ojaghi J."/>
            <person name="Eynullazada K."/>
            <person name="Bayramov B."/>
            <person name="Abdulazimova A."/>
            <person name="Shahmuradov I."/>
        </authorList>
    </citation>
    <scope>NUCLEOTIDE SEQUENCE [LARGE SCALE GENOMIC DNA]</scope>
    <source>
        <strain evidence="3">cv. AG2017</strain>
        <tissue evidence="2">Leaf</tissue>
    </source>
</reference>
<protein>
    <submittedName>
        <fullName evidence="2">Uncharacterized protein</fullName>
    </submittedName>
</protein>